<comment type="caution">
    <text evidence="10">The sequence shown here is derived from an EMBL/GenBank/DDBJ whole genome shotgun (WGS) entry which is preliminary data.</text>
</comment>
<dbReference type="Gene3D" id="1.10.287.1260">
    <property type="match status" value="1"/>
</dbReference>
<evidence type="ECO:0000259" key="8">
    <source>
        <dbReference type="Pfam" id="PF00924"/>
    </source>
</evidence>
<dbReference type="EMBL" id="PJCH01000005">
    <property type="protein sequence ID" value="PQA88391.1"/>
    <property type="molecule type" value="Genomic_DNA"/>
</dbReference>
<dbReference type="InterPro" id="IPR011014">
    <property type="entry name" value="MscS_channel_TM-2"/>
</dbReference>
<dbReference type="InterPro" id="IPR006685">
    <property type="entry name" value="MscS_channel_2nd"/>
</dbReference>
<evidence type="ECO:0000256" key="5">
    <source>
        <dbReference type="ARBA" id="ARBA00022989"/>
    </source>
</evidence>
<feature type="domain" description="Mechanosensitive ion channel MscS" evidence="8">
    <location>
        <begin position="188"/>
        <end position="256"/>
    </location>
</feature>
<dbReference type="SUPFAM" id="SSF82689">
    <property type="entry name" value="Mechanosensitive channel protein MscS (YggB), C-terminal domain"/>
    <property type="match status" value="1"/>
</dbReference>
<feature type="transmembrane region" description="Helical" evidence="7">
    <location>
        <begin position="20"/>
        <end position="41"/>
    </location>
</feature>
<evidence type="ECO:0000313" key="10">
    <source>
        <dbReference type="EMBL" id="PQA88391.1"/>
    </source>
</evidence>
<feature type="domain" description="Mechanosensitive ion channel MscS C-terminal" evidence="9">
    <location>
        <begin position="266"/>
        <end position="350"/>
    </location>
</feature>
<dbReference type="Gene3D" id="2.30.30.60">
    <property type="match status" value="1"/>
</dbReference>
<dbReference type="PANTHER" id="PTHR43634:SF2">
    <property type="entry name" value="LOW CONDUCTANCE MECHANOSENSITIVE CHANNEL YNAI"/>
    <property type="match status" value="1"/>
</dbReference>
<proteinExistence type="inferred from homology"/>
<dbReference type="InterPro" id="IPR023408">
    <property type="entry name" value="MscS_beta-dom_sf"/>
</dbReference>
<dbReference type="Pfam" id="PF21082">
    <property type="entry name" value="MS_channel_3rd"/>
    <property type="match status" value="1"/>
</dbReference>
<feature type="transmembrane region" description="Helical" evidence="7">
    <location>
        <begin position="105"/>
        <end position="122"/>
    </location>
</feature>
<evidence type="ECO:0000256" key="6">
    <source>
        <dbReference type="ARBA" id="ARBA00023136"/>
    </source>
</evidence>
<keyword evidence="11" id="KW-1185">Reference proteome</keyword>
<gene>
    <name evidence="10" type="ORF">CW354_08835</name>
</gene>
<dbReference type="InterPro" id="IPR011066">
    <property type="entry name" value="MscS_channel_C_sf"/>
</dbReference>
<dbReference type="InterPro" id="IPR049278">
    <property type="entry name" value="MS_channel_C"/>
</dbReference>
<dbReference type="PANTHER" id="PTHR43634">
    <property type="entry name" value="OW CONDUCTANCE MECHANOSENSITIVE CHANNEL"/>
    <property type="match status" value="1"/>
</dbReference>
<dbReference type="Gene3D" id="3.30.70.100">
    <property type="match status" value="1"/>
</dbReference>
<dbReference type="PROSITE" id="PS01246">
    <property type="entry name" value="UPF0003"/>
    <property type="match status" value="1"/>
</dbReference>
<evidence type="ECO:0000256" key="3">
    <source>
        <dbReference type="ARBA" id="ARBA00022475"/>
    </source>
</evidence>
<evidence type="ECO:0000256" key="7">
    <source>
        <dbReference type="SAM" id="Phobius"/>
    </source>
</evidence>
<reference evidence="10 11" key="1">
    <citation type="submission" date="2017-12" db="EMBL/GenBank/DDBJ databases">
        <authorList>
            <person name="Hurst M.R.H."/>
        </authorList>
    </citation>
    <scope>NUCLEOTIDE SEQUENCE [LARGE SCALE GENOMIC DNA]</scope>
    <source>
        <strain evidence="10 11">SY-3-19</strain>
    </source>
</reference>
<dbReference type="InterPro" id="IPR045042">
    <property type="entry name" value="YnaI-like"/>
</dbReference>
<keyword evidence="4 7" id="KW-0812">Transmembrane</keyword>
<dbReference type="InterPro" id="IPR010920">
    <property type="entry name" value="LSM_dom_sf"/>
</dbReference>
<dbReference type="GO" id="GO:0005886">
    <property type="term" value="C:plasma membrane"/>
    <property type="evidence" value="ECO:0007669"/>
    <property type="project" value="UniProtKB-SubCell"/>
</dbReference>
<protein>
    <submittedName>
        <fullName evidence="10">Mechanosensitive ion channel protein MscS</fullName>
    </submittedName>
</protein>
<keyword evidence="5 7" id="KW-1133">Transmembrane helix</keyword>
<dbReference type="SUPFAM" id="SSF50182">
    <property type="entry name" value="Sm-like ribonucleoproteins"/>
    <property type="match status" value="1"/>
</dbReference>
<dbReference type="InterPro" id="IPR006686">
    <property type="entry name" value="MscS_channel_CS"/>
</dbReference>
<feature type="transmembrane region" description="Helical" evidence="7">
    <location>
        <begin position="76"/>
        <end position="93"/>
    </location>
</feature>
<evidence type="ECO:0000256" key="4">
    <source>
        <dbReference type="ARBA" id="ARBA00022692"/>
    </source>
</evidence>
<accession>A0A2S7K7D8</accession>
<dbReference type="RefSeq" id="WP_104829635.1">
    <property type="nucleotide sequence ID" value="NZ_PJCH01000005.1"/>
</dbReference>
<dbReference type="Pfam" id="PF00924">
    <property type="entry name" value="MS_channel_2nd"/>
    <property type="match status" value="1"/>
</dbReference>
<evidence type="ECO:0000313" key="11">
    <source>
        <dbReference type="Proteomes" id="UP000239504"/>
    </source>
</evidence>
<dbReference type="OrthoDB" id="9814206at2"/>
<keyword evidence="6 7" id="KW-0472">Membrane</keyword>
<comment type="subcellular location">
    <subcellularLocation>
        <location evidence="1">Cell membrane</location>
        <topology evidence="1">Multi-pass membrane protein</topology>
    </subcellularLocation>
</comment>
<name>A0A2S7K7D8_9PROT</name>
<organism evidence="10 11">
    <name type="scientific">Hyphococcus luteus</name>
    <dbReference type="NCBI Taxonomy" id="2058213"/>
    <lineage>
        <taxon>Bacteria</taxon>
        <taxon>Pseudomonadati</taxon>
        <taxon>Pseudomonadota</taxon>
        <taxon>Alphaproteobacteria</taxon>
        <taxon>Parvularculales</taxon>
        <taxon>Parvularculaceae</taxon>
        <taxon>Hyphococcus</taxon>
    </lineage>
</organism>
<evidence type="ECO:0000256" key="1">
    <source>
        <dbReference type="ARBA" id="ARBA00004651"/>
    </source>
</evidence>
<dbReference type="AlphaFoldDB" id="A0A2S7K7D8"/>
<evidence type="ECO:0000259" key="9">
    <source>
        <dbReference type="Pfam" id="PF21082"/>
    </source>
</evidence>
<sequence>MPESLAEFWSHVEAVWDMAFFGFSAGRILAAFFILFIAYVLRRLIARVLAVWLRRLAARTKTTFDDALIGAVEKPLALAPIALGVFFAARVLGLSEDLLLFADRIVRSLIAIVIFWSLARLVEPISSLFAARGGNLTETILNWFRQALRIFFLFAGAAAILQVWGIPILPILASFSLLSVAIALGAQDLFKNLIAGATILMERRFSLGEWVKVDGVVEGTVDKINFRSTQIRRFDKAPVQVPNAVFSDSAVTNFSRMTHRRIYWMIGLEYRTSVDQLREIRDGVEAYVTGNEDFAPASEVSTFVRIDSFADSSINMMLYCFTKTTNWGEWLEIKEALACKIIEIVKGAGAGFAFPSQSVYIEHLPKGAEIFDPESSMANDERNGN</sequence>
<evidence type="ECO:0000256" key="2">
    <source>
        <dbReference type="ARBA" id="ARBA00008017"/>
    </source>
</evidence>
<keyword evidence="3" id="KW-1003">Cell membrane</keyword>
<comment type="similarity">
    <text evidence="2">Belongs to the MscS (TC 1.A.23) family.</text>
</comment>
<dbReference type="Proteomes" id="UP000239504">
    <property type="component" value="Unassembled WGS sequence"/>
</dbReference>
<dbReference type="SUPFAM" id="SSF82861">
    <property type="entry name" value="Mechanosensitive channel protein MscS (YggB), transmembrane region"/>
    <property type="match status" value="1"/>
</dbReference>
<dbReference type="GO" id="GO:0008381">
    <property type="term" value="F:mechanosensitive monoatomic ion channel activity"/>
    <property type="evidence" value="ECO:0007669"/>
    <property type="project" value="UniProtKB-ARBA"/>
</dbReference>